<evidence type="ECO:0000313" key="7">
    <source>
        <dbReference type="EMBL" id="TRD11289.1"/>
    </source>
</evidence>
<organism evidence="7 8">
    <name type="scientific">Erythrobacter insulae</name>
    <dbReference type="NCBI Taxonomy" id="2584124"/>
    <lineage>
        <taxon>Bacteria</taxon>
        <taxon>Pseudomonadati</taxon>
        <taxon>Pseudomonadota</taxon>
        <taxon>Alphaproteobacteria</taxon>
        <taxon>Sphingomonadales</taxon>
        <taxon>Erythrobacteraceae</taxon>
        <taxon>Erythrobacter/Porphyrobacter group</taxon>
        <taxon>Erythrobacter</taxon>
    </lineage>
</organism>
<evidence type="ECO:0000256" key="2">
    <source>
        <dbReference type="ARBA" id="ARBA00022692"/>
    </source>
</evidence>
<dbReference type="OrthoDB" id="9770329at2"/>
<name>A0A547PAX0_9SPHN</name>
<reference evidence="7 8" key="1">
    <citation type="submission" date="2019-06" db="EMBL/GenBank/DDBJ databases">
        <title>Erythrobacter insulae sp. nov., isolated from a tidal flat.</title>
        <authorList>
            <person name="Yoon J.-H."/>
        </authorList>
    </citation>
    <scope>NUCLEOTIDE SEQUENCE [LARGE SCALE GENOMIC DNA]</scope>
    <source>
        <strain evidence="7 8">JBTF-M21</strain>
    </source>
</reference>
<dbReference type="GO" id="GO:0005506">
    <property type="term" value="F:iron ion binding"/>
    <property type="evidence" value="ECO:0007669"/>
    <property type="project" value="InterPro"/>
</dbReference>
<dbReference type="InterPro" id="IPR006694">
    <property type="entry name" value="Fatty_acid_hydroxylase"/>
</dbReference>
<gene>
    <name evidence="7" type="ORF">FGU71_05125</name>
</gene>
<evidence type="ECO:0000259" key="6">
    <source>
        <dbReference type="Pfam" id="PF04116"/>
    </source>
</evidence>
<comment type="subcellular location">
    <subcellularLocation>
        <location evidence="1">Membrane</location>
    </subcellularLocation>
</comment>
<keyword evidence="8" id="KW-1185">Reference proteome</keyword>
<evidence type="ECO:0000256" key="5">
    <source>
        <dbReference type="SAM" id="Phobius"/>
    </source>
</evidence>
<feature type="transmembrane region" description="Helical" evidence="5">
    <location>
        <begin position="153"/>
        <end position="182"/>
    </location>
</feature>
<sequence length="256" mass="29138">MLPADTPVLLALLIVSIATSGIVALRYFASSGLFAWLTRHVRPGLYDGQRAQIAREIRWSLIATLIYGAPAGIVLWGWNHWGWTQIYADFGAYPLWYLPLSVLIYLFVQDTWFYWTHRAMHAPKLFRILHKVHHNSRPPTAWTAMSFHWSESLIGAVLIPAAVFFIPIHLSMLAAVVTIATIMGVTNHMGWEIFPRILVHSALGRWVITASHHEKHHEEFRCNFGLYFRFWDRLCGTDRGLSARLARSAAQGNVPA</sequence>
<dbReference type="Pfam" id="PF04116">
    <property type="entry name" value="FA_hydroxylase"/>
    <property type="match status" value="1"/>
</dbReference>
<feature type="transmembrane region" description="Helical" evidence="5">
    <location>
        <begin position="59"/>
        <end position="78"/>
    </location>
</feature>
<dbReference type="RefSeq" id="WP_142787555.1">
    <property type="nucleotide sequence ID" value="NZ_VHJK01000001.1"/>
</dbReference>
<protein>
    <submittedName>
        <fullName evidence="7">Sterol desaturase family protein</fullName>
    </submittedName>
</protein>
<keyword evidence="3 5" id="KW-1133">Transmembrane helix</keyword>
<keyword evidence="2 5" id="KW-0812">Transmembrane</keyword>
<proteinExistence type="predicted"/>
<evidence type="ECO:0000256" key="3">
    <source>
        <dbReference type="ARBA" id="ARBA00022989"/>
    </source>
</evidence>
<feature type="transmembrane region" description="Helical" evidence="5">
    <location>
        <begin position="90"/>
        <end position="108"/>
    </location>
</feature>
<evidence type="ECO:0000256" key="4">
    <source>
        <dbReference type="ARBA" id="ARBA00023136"/>
    </source>
</evidence>
<dbReference type="GO" id="GO:0016020">
    <property type="term" value="C:membrane"/>
    <property type="evidence" value="ECO:0007669"/>
    <property type="project" value="UniProtKB-SubCell"/>
</dbReference>
<keyword evidence="4 5" id="KW-0472">Membrane</keyword>
<feature type="domain" description="Fatty acid hydroxylase" evidence="6">
    <location>
        <begin position="102"/>
        <end position="237"/>
    </location>
</feature>
<dbReference type="InterPro" id="IPR050307">
    <property type="entry name" value="Sterol_Desaturase_Related"/>
</dbReference>
<dbReference type="PANTHER" id="PTHR11863">
    <property type="entry name" value="STEROL DESATURASE"/>
    <property type="match status" value="1"/>
</dbReference>
<dbReference type="Proteomes" id="UP000316343">
    <property type="component" value="Unassembled WGS sequence"/>
</dbReference>
<accession>A0A547PAX0</accession>
<evidence type="ECO:0000313" key="8">
    <source>
        <dbReference type="Proteomes" id="UP000316343"/>
    </source>
</evidence>
<feature type="transmembrane region" description="Helical" evidence="5">
    <location>
        <begin position="12"/>
        <end position="38"/>
    </location>
</feature>
<evidence type="ECO:0000256" key="1">
    <source>
        <dbReference type="ARBA" id="ARBA00004370"/>
    </source>
</evidence>
<dbReference type="GO" id="GO:0008610">
    <property type="term" value="P:lipid biosynthetic process"/>
    <property type="evidence" value="ECO:0007669"/>
    <property type="project" value="InterPro"/>
</dbReference>
<dbReference type="GO" id="GO:0016491">
    <property type="term" value="F:oxidoreductase activity"/>
    <property type="evidence" value="ECO:0007669"/>
    <property type="project" value="InterPro"/>
</dbReference>
<dbReference type="EMBL" id="VHJK01000001">
    <property type="protein sequence ID" value="TRD11289.1"/>
    <property type="molecule type" value="Genomic_DNA"/>
</dbReference>
<comment type="caution">
    <text evidence="7">The sequence shown here is derived from an EMBL/GenBank/DDBJ whole genome shotgun (WGS) entry which is preliminary data.</text>
</comment>
<dbReference type="AlphaFoldDB" id="A0A547PAX0"/>